<protein>
    <submittedName>
        <fullName evidence="1">OLC1v1031538C1</fullName>
    </submittedName>
</protein>
<proteinExistence type="predicted"/>
<reference evidence="1" key="1">
    <citation type="submission" date="2023-03" db="EMBL/GenBank/DDBJ databases">
        <authorList>
            <person name="Julca I."/>
        </authorList>
    </citation>
    <scope>NUCLEOTIDE SEQUENCE</scope>
</reference>
<dbReference type="EMBL" id="OX459119">
    <property type="protein sequence ID" value="CAI9095555.1"/>
    <property type="molecule type" value="Genomic_DNA"/>
</dbReference>
<evidence type="ECO:0000313" key="1">
    <source>
        <dbReference type="EMBL" id="CAI9095555.1"/>
    </source>
</evidence>
<sequence>MNRKSSGSIPVAGDGVAATLLLLGAAVVLIMLSSGTADAQINNILCCKACETVAADVCYANCTVNGVLVPTSACVTACGQNYISCAAPCGTCAPVESVFCCQNCRLKSQVCYDNCLVQGSGSAQPDCVYNNCVIPYAACADTCPGGCV</sequence>
<accession>A0AAV1CJI4</accession>
<gene>
    <name evidence="1" type="ORF">OLC1_LOCUS6497</name>
</gene>
<name>A0AAV1CJI4_OLDCO</name>
<keyword evidence="2" id="KW-1185">Reference proteome</keyword>
<evidence type="ECO:0000313" key="2">
    <source>
        <dbReference type="Proteomes" id="UP001161247"/>
    </source>
</evidence>
<dbReference type="AlphaFoldDB" id="A0AAV1CJI4"/>
<organism evidence="1 2">
    <name type="scientific">Oldenlandia corymbosa var. corymbosa</name>
    <dbReference type="NCBI Taxonomy" id="529605"/>
    <lineage>
        <taxon>Eukaryota</taxon>
        <taxon>Viridiplantae</taxon>
        <taxon>Streptophyta</taxon>
        <taxon>Embryophyta</taxon>
        <taxon>Tracheophyta</taxon>
        <taxon>Spermatophyta</taxon>
        <taxon>Magnoliopsida</taxon>
        <taxon>eudicotyledons</taxon>
        <taxon>Gunneridae</taxon>
        <taxon>Pentapetalae</taxon>
        <taxon>asterids</taxon>
        <taxon>lamiids</taxon>
        <taxon>Gentianales</taxon>
        <taxon>Rubiaceae</taxon>
        <taxon>Rubioideae</taxon>
        <taxon>Spermacoceae</taxon>
        <taxon>Hedyotis-Oldenlandia complex</taxon>
        <taxon>Oldenlandia</taxon>
    </lineage>
</organism>
<dbReference type="Proteomes" id="UP001161247">
    <property type="component" value="Chromosome 2"/>
</dbReference>